<proteinExistence type="predicted"/>
<dbReference type="RefSeq" id="WP_188390403.1">
    <property type="nucleotide sequence ID" value="NZ_BMEV01000002.1"/>
</dbReference>
<evidence type="ECO:0000313" key="1">
    <source>
        <dbReference type="EMBL" id="GGH68230.1"/>
    </source>
</evidence>
<gene>
    <name evidence="1" type="primary">yqeY</name>
    <name evidence="1" type="ORF">GCM10010978_01000</name>
</gene>
<dbReference type="InterPro" id="IPR023168">
    <property type="entry name" value="GatB_Yqey_C_2"/>
</dbReference>
<dbReference type="Gene3D" id="1.10.1510.10">
    <property type="entry name" value="Uncharacterised protein YqeY/AIM41 PF09424, N-terminal domain"/>
    <property type="match status" value="1"/>
</dbReference>
<dbReference type="AlphaFoldDB" id="A0A8J3EI77"/>
<dbReference type="Proteomes" id="UP000602050">
    <property type="component" value="Unassembled WGS sequence"/>
</dbReference>
<dbReference type="PANTHER" id="PTHR28055:SF1">
    <property type="entry name" value="ALTERED INHERITANCE OF MITOCHONDRIA PROTEIN 41, MITOCHONDRIAL"/>
    <property type="match status" value="1"/>
</dbReference>
<keyword evidence="2" id="KW-1185">Reference proteome</keyword>
<comment type="caution">
    <text evidence="1">The sequence shown here is derived from an EMBL/GenBank/DDBJ whole genome shotgun (WGS) entry which is preliminary data.</text>
</comment>
<dbReference type="SUPFAM" id="SSF89095">
    <property type="entry name" value="GatB/YqeY motif"/>
    <property type="match status" value="1"/>
</dbReference>
<reference evidence="1" key="2">
    <citation type="submission" date="2020-09" db="EMBL/GenBank/DDBJ databases">
        <authorList>
            <person name="Sun Q."/>
            <person name="Zhou Y."/>
        </authorList>
    </citation>
    <scope>NUCLEOTIDE SEQUENCE</scope>
    <source>
        <strain evidence="1">CGMCC 1.12360</strain>
    </source>
</reference>
<reference evidence="1" key="1">
    <citation type="journal article" date="2014" name="Int. J. Syst. Evol. Microbiol.">
        <title>Complete genome sequence of Corynebacterium casei LMG S-19264T (=DSM 44701T), isolated from a smear-ripened cheese.</title>
        <authorList>
            <consortium name="US DOE Joint Genome Institute (JGI-PGF)"/>
            <person name="Walter F."/>
            <person name="Albersmeier A."/>
            <person name="Kalinowski J."/>
            <person name="Ruckert C."/>
        </authorList>
    </citation>
    <scope>NUCLEOTIDE SEQUENCE</scope>
    <source>
        <strain evidence="1">CGMCC 1.12360</strain>
    </source>
</reference>
<dbReference type="InterPro" id="IPR042184">
    <property type="entry name" value="YqeY/Aim41_N"/>
</dbReference>
<dbReference type="EMBL" id="BMEV01000002">
    <property type="protein sequence ID" value="GGH68230.1"/>
    <property type="molecule type" value="Genomic_DNA"/>
</dbReference>
<dbReference type="InterPro" id="IPR019004">
    <property type="entry name" value="YqeY/Aim41"/>
</dbReference>
<evidence type="ECO:0000313" key="2">
    <source>
        <dbReference type="Proteomes" id="UP000602050"/>
    </source>
</evidence>
<organism evidence="1 2">
    <name type="scientific">Compostibacillus humi</name>
    <dbReference type="NCBI Taxonomy" id="1245525"/>
    <lineage>
        <taxon>Bacteria</taxon>
        <taxon>Bacillati</taxon>
        <taxon>Bacillota</taxon>
        <taxon>Bacilli</taxon>
        <taxon>Bacillales</taxon>
        <taxon>Bacillaceae</taxon>
        <taxon>Compostibacillus</taxon>
    </lineage>
</organism>
<accession>A0A8J3EI77</accession>
<evidence type="ECO:0008006" key="3">
    <source>
        <dbReference type="Google" id="ProtNLM"/>
    </source>
</evidence>
<dbReference type="InterPro" id="IPR003789">
    <property type="entry name" value="Asn/Gln_tRNA_amidoTrase-B-like"/>
</dbReference>
<dbReference type="Pfam" id="PF09424">
    <property type="entry name" value="YqeY"/>
    <property type="match status" value="1"/>
</dbReference>
<name>A0A8J3EI77_9BACI</name>
<dbReference type="Gene3D" id="1.10.10.410">
    <property type="match status" value="1"/>
</dbReference>
<sequence>MSLMERLNEDMKQAMKNKDKETLSVIRMLKAAIQNEMIKLGKDTLSEEEELTILSRELKQRNDSLHEFKAAKRDDLIQKVEKEITIVKNYMPEPLSEEELAEFVKQAIEQVNATSKKDIGKVMGILMPKVKGKADGSVIKDMVMQQLK</sequence>
<protein>
    <recommendedName>
        <fullName evidence="3">GatB/YqeY domain-containing protein</fullName>
    </recommendedName>
</protein>
<dbReference type="GO" id="GO:0016884">
    <property type="term" value="F:carbon-nitrogen ligase activity, with glutamine as amido-N-donor"/>
    <property type="evidence" value="ECO:0007669"/>
    <property type="project" value="InterPro"/>
</dbReference>
<dbReference type="PANTHER" id="PTHR28055">
    <property type="entry name" value="ALTERED INHERITANCE OF MITOCHONDRIA PROTEIN 41, MITOCHONDRIAL"/>
    <property type="match status" value="1"/>
</dbReference>